<evidence type="ECO:0000313" key="4">
    <source>
        <dbReference type="Proteomes" id="UP000249623"/>
    </source>
</evidence>
<accession>A0A2X3XFR1</accession>
<feature type="transmembrane region" description="Helical" evidence="1">
    <location>
        <begin position="248"/>
        <end position="266"/>
    </location>
</feature>
<sequence>MKERLNKEFIKMRIKWFSLVRITGLLLVLLYHYFQGVFPGGFIGVDIFFTFSGFLITALLIDEFAKKKEIDIQGFFKRRFYRIVPPLVFMILVVMPFTLLIRKDFVAGIGTQIAAALGFVANFYEMLSGGNYESQFVPHILIHTWSLALEVHYYVLWGLAAWGLGKVAKSTARYRGMIALVSAGLFLLSFVSMFAGALTTKNFSDIYFSTLTHVFPFFAGSILATLSGVGHVSSRFKMLEEKLALKQVLGIMGGSAAVLLLLSFLLKFDNLWTYLVGFLISTILACLMILAARMLHDKLPDVKEPSLINFIADTSYGVYLFHWPFYIIFTQLMSNGLAVLLTTLLSITFAALSFYILEPTLAGRQPVIMGTKMDLSSLTRPIFYSMIPLTLIMFFISVTAPNVGAFEESLIVNALNQADTKMQTTRSQVDQSKATEYNVADGITMIGDSVALRSSDQLQQILPGIELDTVVSRSLSTGLEVYKTDIANRVLKKQVVLALGTNSSGYSNELLDEYVSSLPKGHQLILVTPYDGRSEGGVLAQQREYELELAKKYDYVFVADWHQTAIENPQIWEGTDYVHFGSNSESIIEGGTLYANTIKQAIDEANSGNVKP</sequence>
<evidence type="ECO:0000313" key="3">
    <source>
        <dbReference type="EMBL" id="SQF33612.1"/>
    </source>
</evidence>
<keyword evidence="1" id="KW-0472">Membrane</keyword>
<organism evidence="3 4">
    <name type="scientific">Streptococcus sanguinis</name>
    <dbReference type="NCBI Taxonomy" id="1305"/>
    <lineage>
        <taxon>Bacteria</taxon>
        <taxon>Bacillati</taxon>
        <taxon>Bacillota</taxon>
        <taxon>Bacilli</taxon>
        <taxon>Lactobacillales</taxon>
        <taxon>Streptococcaceae</taxon>
        <taxon>Streptococcus</taxon>
    </lineage>
</organism>
<dbReference type="GO" id="GO:0016747">
    <property type="term" value="F:acyltransferase activity, transferring groups other than amino-acyl groups"/>
    <property type="evidence" value="ECO:0007669"/>
    <property type="project" value="InterPro"/>
</dbReference>
<dbReference type="EMBL" id="LS483346">
    <property type="protein sequence ID" value="SQF33612.1"/>
    <property type="molecule type" value="Genomic_DNA"/>
</dbReference>
<dbReference type="InterPro" id="IPR002656">
    <property type="entry name" value="Acyl_transf_3_dom"/>
</dbReference>
<keyword evidence="3" id="KW-0012">Acyltransferase</keyword>
<dbReference type="InterPro" id="IPR050879">
    <property type="entry name" value="Acyltransferase_3"/>
</dbReference>
<feature type="transmembrane region" description="Helical" evidence="1">
    <location>
        <begin position="40"/>
        <end position="60"/>
    </location>
</feature>
<dbReference type="Proteomes" id="UP000249623">
    <property type="component" value="Chromosome 1"/>
</dbReference>
<feature type="transmembrane region" description="Helical" evidence="1">
    <location>
        <begin position="335"/>
        <end position="357"/>
    </location>
</feature>
<keyword evidence="1" id="KW-0812">Transmembrane</keyword>
<feature type="transmembrane region" description="Helical" evidence="1">
    <location>
        <begin position="80"/>
        <end position="99"/>
    </location>
</feature>
<dbReference type="SUPFAM" id="SSF52266">
    <property type="entry name" value="SGNH hydrolase"/>
    <property type="match status" value="1"/>
</dbReference>
<evidence type="ECO:0000256" key="1">
    <source>
        <dbReference type="SAM" id="Phobius"/>
    </source>
</evidence>
<dbReference type="GO" id="GO:0009103">
    <property type="term" value="P:lipopolysaccharide biosynthetic process"/>
    <property type="evidence" value="ECO:0007669"/>
    <property type="project" value="TreeGrafter"/>
</dbReference>
<keyword evidence="1" id="KW-1133">Transmembrane helix</keyword>
<keyword evidence="3" id="KW-0808">Transferase</keyword>
<gene>
    <name evidence="3" type="primary">oatA</name>
    <name evidence="3" type="ORF">NCTC11085_00083</name>
</gene>
<feature type="transmembrane region" description="Helical" evidence="1">
    <location>
        <begin position="178"/>
        <end position="200"/>
    </location>
</feature>
<evidence type="ECO:0000259" key="2">
    <source>
        <dbReference type="Pfam" id="PF01757"/>
    </source>
</evidence>
<dbReference type="PANTHER" id="PTHR23028:SF53">
    <property type="entry name" value="ACYL_TRANSF_3 DOMAIN-CONTAINING PROTEIN"/>
    <property type="match status" value="1"/>
</dbReference>
<dbReference type="EC" id="2.3.1.-" evidence="3"/>
<feature type="transmembrane region" description="Helical" evidence="1">
    <location>
        <begin position="206"/>
        <end position="227"/>
    </location>
</feature>
<dbReference type="PANTHER" id="PTHR23028">
    <property type="entry name" value="ACETYLTRANSFERASE"/>
    <property type="match status" value="1"/>
</dbReference>
<feature type="transmembrane region" description="Helical" evidence="1">
    <location>
        <begin position="272"/>
        <end position="295"/>
    </location>
</feature>
<feature type="transmembrane region" description="Helical" evidence="1">
    <location>
        <begin position="16"/>
        <end position="34"/>
    </location>
</feature>
<dbReference type="AlphaFoldDB" id="A0A2X3XFR1"/>
<feature type="transmembrane region" description="Helical" evidence="1">
    <location>
        <begin position="105"/>
        <end position="124"/>
    </location>
</feature>
<reference evidence="3 4" key="1">
    <citation type="submission" date="2018-06" db="EMBL/GenBank/DDBJ databases">
        <authorList>
            <consortium name="Pathogen Informatics"/>
            <person name="Doyle S."/>
        </authorList>
    </citation>
    <scope>NUCLEOTIDE SEQUENCE [LARGE SCALE GENOMIC DNA]</scope>
    <source>
        <strain evidence="3 4">NCTC11085</strain>
    </source>
</reference>
<feature type="domain" description="Acyltransferase 3" evidence="2">
    <location>
        <begin position="15"/>
        <end position="355"/>
    </location>
</feature>
<feature type="transmembrane region" description="Helical" evidence="1">
    <location>
        <begin position="307"/>
        <end position="329"/>
    </location>
</feature>
<name>A0A2X3XFR1_STRSA</name>
<dbReference type="GO" id="GO:0016020">
    <property type="term" value="C:membrane"/>
    <property type="evidence" value="ECO:0007669"/>
    <property type="project" value="TreeGrafter"/>
</dbReference>
<feature type="transmembrane region" description="Helical" evidence="1">
    <location>
        <begin position="378"/>
        <end position="400"/>
    </location>
</feature>
<protein>
    <submittedName>
        <fullName evidence="3">Acyltransferase</fullName>
        <ecNumber evidence="3">2.3.1.-</ecNumber>
    </submittedName>
</protein>
<dbReference type="Pfam" id="PF01757">
    <property type="entry name" value="Acyl_transf_3"/>
    <property type="match status" value="1"/>
</dbReference>
<proteinExistence type="predicted"/>